<dbReference type="PANTHER" id="PTHR11695:SF294">
    <property type="entry name" value="RETICULON-4-INTERACTING PROTEIN 1, MITOCHONDRIAL"/>
    <property type="match status" value="1"/>
</dbReference>
<dbReference type="CDD" id="cd08267">
    <property type="entry name" value="MDR1"/>
    <property type="match status" value="1"/>
</dbReference>
<dbReference type="Proteomes" id="UP001175000">
    <property type="component" value="Unassembled WGS sequence"/>
</dbReference>
<dbReference type="SUPFAM" id="SSF50129">
    <property type="entry name" value="GroES-like"/>
    <property type="match status" value="1"/>
</dbReference>
<accession>A0AA39WJN2</accession>
<dbReference type="AlphaFoldDB" id="A0AA39WJN2"/>
<proteinExistence type="predicted"/>
<dbReference type="SMART" id="SM00829">
    <property type="entry name" value="PKS_ER"/>
    <property type="match status" value="1"/>
</dbReference>
<dbReference type="GO" id="GO:0016491">
    <property type="term" value="F:oxidoreductase activity"/>
    <property type="evidence" value="ECO:0007669"/>
    <property type="project" value="InterPro"/>
</dbReference>
<protein>
    <recommendedName>
        <fullName evidence="1">Enoyl reductase (ER) domain-containing protein</fullName>
    </recommendedName>
</protein>
<organism evidence="2 3">
    <name type="scientific">Immersiella caudata</name>
    <dbReference type="NCBI Taxonomy" id="314043"/>
    <lineage>
        <taxon>Eukaryota</taxon>
        <taxon>Fungi</taxon>
        <taxon>Dikarya</taxon>
        <taxon>Ascomycota</taxon>
        <taxon>Pezizomycotina</taxon>
        <taxon>Sordariomycetes</taxon>
        <taxon>Sordariomycetidae</taxon>
        <taxon>Sordariales</taxon>
        <taxon>Lasiosphaeriaceae</taxon>
        <taxon>Immersiella</taxon>
    </lineage>
</organism>
<dbReference type="InterPro" id="IPR020843">
    <property type="entry name" value="ER"/>
</dbReference>
<name>A0AA39WJN2_9PEZI</name>
<comment type="caution">
    <text evidence="2">The sequence shown here is derived from an EMBL/GenBank/DDBJ whole genome shotgun (WGS) entry which is preliminary data.</text>
</comment>
<feature type="domain" description="Enoyl reductase (ER)" evidence="1">
    <location>
        <begin position="12"/>
        <end position="327"/>
    </location>
</feature>
<evidence type="ECO:0000313" key="2">
    <source>
        <dbReference type="EMBL" id="KAK0616602.1"/>
    </source>
</evidence>
<reference evidence="2" key="1">
    <citation type="submission" date="2023-06" db="EMBL/GenBank/DDBJ databases">
        <title>Genome-scale phylogeny and comparative genomics of the fungal order Sordariales.</title>
        <authorList>
            <consortium name="Lawrence Berkeley National Laboratory"/>
            <person name="Hensen N."/>
            <person name="Bonometti L."/>
            <person name="Westerberg I."/>
            <person name="Brannstrom I.O."/>
            <person name="Guillou S."/>
            <person name="Cros-Aarteil S."/>
            <person name="Calhoun S."/>
            <person name="Haridas S."/>
            <person name="Kuo A."/>
            <person name="Mondo S."/>
            <person name="Pangilinan J."/>
            <person name="Riley R."/>
            <person name="Labutti K."/>
            <person name="Andreopoulos B."/>
            <person name="Lipzen A."/>
            <person name="Chen C."/>
            <person name="Yanf M."/>
            <person name="Daum C."/>
            <person name="Ng V."/>
            <person name="Clum A."/>
            <person name="Steindorff A."/>
            <person name="Ohm R."/>
            <person name="Martin F."/>
            <person name="Silar P."/>
            <person name="Natvig D."/>
            <person name="Lalanne C."/>
            <person name="Gautier V."/>
            <person name="Ament-Velasquez S.L."/>
            <person name="Kruys A."/>
            <person name="Hutchinson M.I."/>
            <person name="Powell A.J."/>
            <person name="Barry K."/>
            <person name="Miller A.N."/>
            <person name="Grigoriev I.V."/>
            <person name="Debuchy R."/>
            <person name="Gladieux P."/>
            <person name="Thoren M.H."/>
            <person name="Johannesson H."/>
        </authorList>
    </citation>
    <scope>NUCLEOTIDE SEQUENCE</scope>
    <source>
        <strain evidence="2">CBS 606.72</strain>
    </source>
</reference>
<dbReference type="Gene3D" id="3.90.180.10">
    <property type="entry name" value="Medium-chain alcohol dehydrogenases, catalytic domain"/>
    <property type="match status" value="1"/>
</dbReference>
<dbReference type="Pfam" id="PF13602">
    <property type="entry name" value="ADH_zinc_N_2"/>
    <property type="match status" value="1"/>
</dbReference>
<dbReference type="EMBL" id="JAULSU010000005">
    <property type="protein sequence ID" value="KAK0616602.1"/>
    <property type="molecule type" value="Genomic_DNA"/>
</dbReference>
<evidence type="ECO:0000259" key="1">
    <source>
        <dbReference type="SMART" id="SM00829"/>
    </source>
</evidence>
<dbReference type="SUPFAM" id="SSF51735">
    <property type="entry name" value="NAD(P)-binding Rossmann-fold domains"/>
    <property type="match status" value="1"/>
</dbReference>
<dbReference type="InterPro" id="IPR013154">
    <property type="entry name" value="ADH-like_N"/>
</dbReference>
<dbReference type="InterPro" id="IPR036291">
    <property type="entry name" value="NAD(P)-bd_dom_sf"/>
</dbReference>
<dbReference type="InterPro" id="IPR011032">
    <property type="entry name" value="GroES-like_sf"/>
</dbReference>
<dbReference type="Gene3D" id="3.40.50.720">
    <property type="entry name" value="NAD(P)-binding Rossmann-like Domain"/>
    <property type="match status" value="1"/>
</dbReference>
<sequence>MRAWQFTSTTPTLQANLILLPSVPLPTPNPSNPLLIRVLYASLNPVDYKIPEIPLLGRLLIPRPATPGSDFCGVVVTTSIPNTTPFKLGDTVFGRLDSPQHGTLSEYLALSPSACVLAPQGVPPDILAAVPTAGLAAYQVLHSANLKPGDKIFINGGAGGTGTLGIQIAKAMGCHVTTSCSGAKRRSCERMGADEVVDYRTEDVAEVLVKKGKVFKMAVDNVGSGGLYSASGKFLEKGGKFVQVGMPSGFWAKVGILGRVLMSRLGLARRRFEMFAVQGAGEDLERLGELMAEGKVEPHVERVYEFESVPEAYGKLREGHCGGKLVVRVGRGVDVTPIQE</sequence>
<dbReference type="Pfam" id="PF08240">
    <property type="entry name" value="ADH_N"/>
    <property type="match status" value="1"/>
</dbReference>
<dbReference type="InterPro" id="IPR050700">
    <property type="entry name" value="YIM1/Zinc_Alcohol_DH_Fams"/>
</dbReference>
<dbReference type="PANTHER" id="PTHR11695">
    <property type="entry name" value="ALCOHOL DEHYDROGENASE RELATED"/>
    <property type="match status" value="1"/>
</dbReference>
<keyword evidence="3" id="KW-1185">Reference proteome</keyword>
<gene>
    <name evidence="2" type="ORF">B0T14DRAFT_538473</name>
</gene>
<dbReference type="GO" id="GO:0005739">
    <property type="term" value="C:mitochondrion"/>
    <property type="evidence" value="ECO:0007669"/>
    <property type="project" value="TreeGrafter"/>
</dbReference>
<evidence type="ECO:0000313" key="3">
    <source>
        <dbReference type="Proteomes" id="UP001175000"/>
    </source>
</evidence>